<accession>A0A6G0K8R4</accession>
<dbReference type="EMBL" id="QXFX01002183">
    <property type="protein sequence ID" value="KAE9079766.1"/>
    <property type="molecule type" value="Genomic_DNA"/>
</dbReference>
<dbReference type="AlphaFoldDB" id="A0A6G0K8R4"/>
<sequence>MRELVLESSVCGGLTEQRARQDDTHTYKKEQSANGPVPASIPAAAFVLPLLLRLSAVRLELATYCSITCLMRATHSS</sequence>
<proteinExistence type="predicted"/>
<comment type="caution">
    <text evidence="2">The sequence shown here is derived from an EMBL/GenBank/DDBJ whole genome shotgun (WGS) entry which is preliminary data.</text>
</comment>
<protein>
    <submittedName>
        <fullName evidence="2">Uncharacterized protein</fullName>
    </submittedName>
</protein>
<gene>
    <name evidence="2" type="ORF">PF010_g22635</name>
</gene>
<evidence type="ECO:0000313" key="2">
    <source>
        <dbReference type="EMBL" id="KAE9079766.1"/>
    </source>
</evidence>
<evidence type="ECO:0000313" key="3">
    <source>
        <dbReference type="Proteomes" id="UP000488956"/>
    </source>
</evidence>
<organism evidence="2 3">
    <name type="scientific">Phytophthora fragariae</name>
    <dbReference type="NCBI Taxonomy" id="53985"/>
    <lineage>
        <taxon>Eukaryota</taxon>
        <taxon>Sar</taxon>
        <taxon>Stramenopiles</taxon>
        <taxon>Oomycota</taxon>
        <taxon>Peronosporomycetes</taxon>
        <taxon>Peronosporales</taxon>
        <taxon>Peronosporaceae</taxon>
        <taxon>Phytophthora</taxon>
    </lineage>
</organism>
<feature type="compositionally biased region" description="Basic and acidic residues" evidence="1">
    <location>
        <begin position="17"/>
        <end position="31"/>
    </location>
</feature>
<reference evidence="2 3" key="1">
    <citation type="submission" date="2018-09" db="EMBL/GenBank/DDBJ databases">
        <title>Genomic investigation of the strawberry pathogen Phytophthora fragariae indicates pathogenicity is determined by transcriptional variation in three key races.</title>
        <authorList>
            <person name="Adams T.M."/>
            <person name="Armitage A.D."/>
            <person name="Sobczyk M.K."/>
            <person name="Bates H.J."/>
            <person name="Dunwell J.M."/>
            <person name="Nellist C.F."/>
            <person name="Harrison R.J."/>
        </authorList>
    </citation>
    <scope>NUCLEOTIDE SEQUENCE [LARGE SCALE GENOMIC DNA]</scope>
    <source>
        <strain evidence="2 3">ONT-3</strain>
    </source>
</reference>
<dbReference type="Proteomes" id="UP000488956">
    <property type="component" value="Unassembled WGS sequence"/>
</dbReference>
<name>A0A6G0K8R4_9STRA</name>
<feature type="region of interest" description="Disordered" evidence="1">
    <location>
        <begin position="17"/>
        <end position="37"/>
    </location>
</feature>
<evidence type="ECO:0000256" key="1">
    <source>
        <dbReference type="SAM" id="MobiDB-lite"/>
    </source>
</evidence>